<gene>
    <name evidence="1" type="ORF">HUJ06_008965</name>
</gene>
<reference evidence="1 2" key="1">
    <citation type="journal article" date="2020" name="Mol. Biol. Evol.">
        <title>Distinct Expression and Methylation Patterns for Genes with Different Fates following a Single Whole-Genome Duplication in Flowering Plants.</title>
        <authorList>
            <person name="Shi T."/>
            <person name="Rahmani R.S."/>
            <person name="Gugger P.F."/>
            <person name="Wang M."/>
            <person name="Li H."/>
            <person name="Zhang Y."/>
            <person name="Li Z."/>
            <person name="Wang Q."/>
            <person name="Van de Peer Y."/>
            <person name="Marchal K."/>
            <person name="Chen J."/>
        </authorList>
    </citation>
    <scope>NUCLEOTIDE SEQUENCE [LARGE SCALE GENOMIC DNA]</scope>
    <source>
        <tissue evidence="1">Leaf</tissue>
    </source>
</reference>
<evidence type="ECO:0000313" key="1">
    <source>
        <dbReference type="EMBL" id="DAD38324.1"/>
    </source>
</evidence>
<evidence type="ECO:0000313" key="2">
    <source>
        <dbReference type="Proteomes" id="UP000607653"/>
    </source>
</evidence>
<protein>
    <submittedName>
        <fullName evidence="1">Uncharacterized protein</fullName>
    </submittedName>
</protein>
<proteinExistence type="predicted"/>
<name>A0A822YW62_NELNU</name>
<dbReference type="AlphaFoldDB" id="A0A822YW62"/>
<sequence length="35" mass="3782">MHEKATKACPLIPLMERIEIVKPLVTTGGILAYSG</sequence>
<comment type="caution">
    <text evidence="1">The sequence shown here is derived from an EMBL/GenBank/DDBJ whole genome shotgun (WGS) entry which is preliminary data.</text>
</comment>
<keyword evidence="2" id="KW-1185">Reference proteome</keyword>
<dbReference type="EMBL" id="DUZY01000004">
    <property type="protein sequence ID" value="DAD38324.1"/>
    <property type="molecule type" value="Genomic_DNA"/>
</dbReference>
<dbReference type="Proteomes" id="UP000607653">
    <property type="component" value="Unassembled WGS sequence"/>
</dbReference>
<accession>A0A822YW62</accession>
<organism evidence="1 2">
    <name type="scientific">Nelumbo nucifera</name>
    <name type="common">Sacred lotus</name>
    <dbReference type="NCBI Taxonomy" id="4432"/>
    <lineage>
        <taxon>Eukaryota</taxon>
        <taxon>Viridiplantae</taxon>
        <taxon>Streptophyta</taxon>
        <taxon>Embryophyta</taxon>
        <taxon>Tracheophyta</taxon>
        <taxon>Spermatophyta</taxon>
        <taxon>Magnoliopsida</taxon>
        <taxon>Proteales</taxon>
        <taxon>Nelumbonaceae</taxon>
        <taxon>Nelumbo</taxon>
    </lineage>
</organism>